<accession>A0A0D8BYS8</accession>
<dbReference type="Gene3D" id="1.20.120.580">
    <property type="entry name" value="bsu32300-like"/>
    <property type="match status" value="1"/>
</dbReference>
<proteinExistence type="inferred from homology"/>
<dbReference type="InterPro" id="IPR037038">
    <property type="entry name" value="HepT-like_sf"/>
</dbReference>
<dbReference type="InterPro" id="IPR052379">
    <property type="entry name" value="Type_VII_TA_RNase"/>
</dbReference>
<evidence type="ECO:0000313" key="6">
    <source>
        <dbReference type="Proteomes" id="UP000032522"/>
    </source>
</evidence>
<dbReference type="GO" id="GO:0110001">
    <property type="term" value="C:toxin-antitoxin complex"/>
    <property type="evidence" value="ECO:0007669"/>
    <property type="project" value="InterPro"/>
</dbReference>
<comment type="caution">
    <text evidence="5">The sequence shown here is derived from an EMBL/GenBank/DDBJ whole genome shotgun (WGS) entry which is preliminary data.</text>
</comment>
<keyword evidence="1" id="KW-1277">Toxin-antitoxin system</keyword>
<evidence type="ECO:0000256" key="2">
    <source>
        <dbReference type="ARBA" id="ARBA00022722"/>
    </source>
</evidence>
<dbReference type="RefSeq" id="WP_044732516.1">
    <property type="nucleotide sequence ID" value="NZ_JYBP01000003.1"/>
</dbReference>
<evidence type="ECO:0000256" key="3">
    <source>
        <dbReference type="ARBA" id="ARBA00022801"/>
    </source>
</evidence>
<dbReference type="InterPro" id="IPR008201">
    <property type="entry name" value="HepT-like"/>
</dbReference>
<dbReference type="GO" id="GO:0004540">
    <property type="term" value="F:RNA nuclease activity"/>
    <property type="evidence" value="ECO:0007669"/>
    <property type="project" value="InterPro"/>
</dbReference>
<keyword evidence="3" id="KW-0378">Hydrolase</keyword>
<evidence type="ECO:0000313" key="5">
    <source>
        <dbReference type="EMBL" id="KJE29265.1"/>
    </source>
</evidence>
<dbReference type="Pfam" id="PF01934">
    <property type="entry name" value="HepT-like"/>
    <property type="match status" value="1"/>
</dbReference>
<dbReference type="NCBIfam" id="NF047751">
    <property type="entry name" value="HepT_toxin"/>
    <property type="match status" value="1"/>
</dbReference>
<protein>
    <recommendedName>
        <fullName evidence="7">DUF86 domain-containing protein</fullName>
    </recommendedName>
</protein>
<sequence length="145" mass="16787">MYFVDRKKLEETLSCMEQMLDRYKAEERWDEPLRQLALERIAHVVIEAVLDVGNAMIDGFIMRDPGSYNDIIDILADERVISTADADRLKAFIAYRKMLVHEYTRVDHEKLLADLSEHLPALEAYPKAVRAYLESELGPVSAFRN</sequence>
<gene>
    <name evidence="5" type="ORF">LG52_3042</name>
</gene>
<comment type="similarity">
    <text evidence="4">Belongs to the HepT RNase toxin family.</text>
</comment>
<dbReference type="PANTHER" id="PTHR33397">
    <property type="entry name" value="UPF0331 PROTEIN YUTE"/>
    <property type="match status" value="1"/>
</dbReference>
<evidence type="ECO:0008006" key="7">
    <source>
        <dbReference type="Google" id="ProtNLM"/>
    </source>
</evidence>
<reference evidence="5 6" key="1">
    <citation type="submission" date="2015-01" db="EMBL/GenBank/DDBJ databases">
        <authorList>
            <person name="Filippidou S."/>
            <person name="Jeanneret N."/>
            <person name="Russel-Delif L."/>
            <person name="Junier T."/>
            <person name="Wunderlin T."/>
            <person name="Molina V."/>
            <person name="Johnson S.L."/>
            <person name="Davenport K.W."/>
            <person name="Chain P.S."/>
            <person name="Dorador C."/>
            <person name="Junier P."/>
        </authorList>
    </citation>
    <scope>NUCLEOTIDE SEQUENCE [LARGE SCALE GENOMIC DNA]</scope>
    <source>
        <strain evidence="5 6">Et7/4</strain>
    </source>
</reference>
<evidence type="ECO:0000256" key="1">
    <source>
        <dbReference type="ARBA" id="ARBA00022649"/>
    </source>
</evidence>
<dbReference type="PANTHER" id="PTHR33397:SF5">
    <property type="entry name" value="RNASE YUTE-RELATED"/>
    <property type="match status" value="1"/>
</dbReference>
<dbReference type="OrthoDB" id="2375467at2"/>
<organism evidence="5 6">
    <name type="scientific">Geobacillus kaustophilus</name>
    <dbReference type="NCBI Taxonomy" id="1462"/>
    <lineage>
        <taxon>Bacteria</taxon>
        <taxon>Bacillati</taxon>
        <taxon>Bacillota</taxon>
        <taxon>Bacilli</taxon>
        <taxon>Bacillales</taxon>
        <taxon>Anoxybacillaceae</taxon>
        <taxon>Geobacillus</taxon>
        <taxon>Geobacillus thermoleovorans group</taxon>
    </lineage>
</organism>
<keyword evidence="2" id="KW-0540">Nuclease</keyword>
<dbReference type="GO" id="GO:0016787">
    <property type="term" value="F:hydrolase activity"/>
    <property type="evidence" value="ECO:0007669"/>
    <property type="project" value="UniProtKB-KW"/>
</dbReference>
<dbReference type="PATRIC" id="fig|1462.6.peg.3332"/>
<evidence type="ECO:0000256" key="4">
    <source>
        <dbReference type="ARBA" id="ARBA00024207"/>
    </source>
</evidence>
<dbReference type="EMBL" id="JYBP01000003">
    <property type="protein sequence ID" value="KJE29265.1"/>
    <property type="molecule type" value="Genomic_DNA"/>
</dbReference>
<name>A0A0D8BYS8_GEOKU</name>
<dbReference type="AlphaFoldDB" id="A0A0D8BYS8"/>
<dbReference type="Proteomes" id="UP000032522">
    <property type="component" value="Unassembled WGS sequence"/>
</dbReference>